<gene>
    <name evidence="8" type="ORF">KACC15558_11860</name>
</gene>
<keyword evidence="2" id="KW-0805">Transcription regulation</keyword>
<comment type="caution">
    <text evidence="8">The sequence shown here is derived from an EMBL/GenBank/DDBJ whole genome shotgun (WGS) entry which is preliminary data.</text>
</comment>
<name>A0ABP9U5H1_9MICO</name>
<evidence type="ECO:0000259" key="7">
    <source>
        <dbReference type="PROSITE" id="PS50977"/>
    </source>
</evidence>
<evidence type="ECO:0000256" key="5">
    <source>
        <dbReference type="PROSITE-ProRule" id="PRU00335"/>
    </source>
</evidence>
<dbReference type="Gene3D" id="1.10.357.10">
    <property type="entry name" value="Tetracycline Repressor, domain 2"/>
    <property type="match status" value="1"/>
</dbReference>
<accession>A0ABP9U5H1</accession>
<evidence type="ECO:0000256" key="3">
    <source>
        <dbReference type="ARBA" id="ARBA00023125"/>
    </source>
</evidence>
<dbReference type="EMBL" id="BAABNP010000004">
    <property type="protein sequence ID" value="GAA5340146.1"/>
    <property type="molecule type" value="Genomic_DNA"/>
</dbReference>
<dbReference type="Pfam" id="PF00440">
    <property type="entry name" value="TetR_N"/>
    <property type="match status" value="1"/>
</dbReference>
<dbReference type="InterPro" id="IPR009057">
    <property type="entry name" value="Homeodomain-like_sf"/>
</dbReference>
<dbReference type="InterPro" id="IPR050109">
    <property type="entry name" value="HTH-type_TetR-like_transc_reg"/>
</dbReference>
<keyword evidence="9" id="KW-1185">Reference proteome</keyword>
<evidence type="ECO:0000256" key="4">
    <source>
        <dbReference type="ARBA" id="ARBA00023163"/>
    </source>
</evidence>
<dbReference type="InterPro" id="IPR001647">
    <property type="entry name" value="HTH_TetR"/>
</dbReference>
<protein>
    <submittedName>
        <fullName evidence="8">TetR family transcriptional regulator C-terminal domain-containing protein</fullName>
    </submittedName>
</protein>
<dbReference type="PANTHER" id="PTHR30055">
    <property type="entry name" value="HTH-TYPE TRANSCRIPTIONAL REGULATOR RUTR"/>
    <property type="match status" value="1"/>
</dbReference>
<feature type="domain" description="HTH tetR-type" evidence="7">
    <location>
        <begin position="7"/>
        <end position="67"/>
    </location>
</feature>
<evidence type="ECO:0000256" key="1">
    <source>
        <dbReference type="ARBA" id="ARBA00022491"/>
    </source>
</evidence>
<dbReference type="PROSITE" id="PS50977">
    <property type="entry name" value="HTH_TETR_2"/>
    <property type="match status" value="1"/>
</dbReference>
<dbReference type="Pfam" id="PF13977">
    <property type="entry name" value="TetR_C_6"/>
    <property type="match status" value="2"/>
</dbReference>
<dbReference type="SUPFAM" id="SSF48498">
    <property type="entry name" value="Tetracyclin repressor-like, C-terminal domain"/>
    <property type="match status" value="1"/>
</dbReference>
<evidence type="ECO:0000256" key="2">
    <source>
        <dbReference type="ARBA" id="ARBA00023015"/>
    </source>
</evidence>
<keyword evidence="3 5" id="KW-0238">DNA-binding</keyword>
<organism evidence="8 9">
    <name type="scientific">Brevibacterium ammoniilyticum</name>
    <dbReference type="NCBI Taxonomy" id="1046555"/>
    <lineage>
        <taxon>Bacteria</taxon>
        <taxon>Bacillati</taxon>
        <taxon>Actinomycetota</taxon>
        <taxon>Actinomycetes</taxon>
        <taxon>Micrococcales</taxon>
        <taxon>Brevibacteriaceae</taxon>
        <taxon>Brevibacterium</taxon>
    </lineage>
</organism>
<proteinExistence type="predicted"/>
<dbReference type="InterPro" id="IPR036271">
    <property type="entry name" value="Tet_transcr_reg_TetR-rel_C_sf"/>
</dbReference>
<evidence type="ECO:0000313" key="9">
    <source>
        <dbReference type="Proteomes" id="UP001498935"/>
    </source>
</evidence>
<feature type="compositionally biased region" description="Acidic residues" evidence="6">
    <location>
        <begin position="147"/>
        <end position="159"/>
    </location>
</feature>
<evidence type="ECO:0000256" key="6">
    <source>
        <dbReference type="SAM" id="MobiDB-lite"/>
    </source>
</evidence>
<dbReference type="PANTHER" id="PTHR30055:SF200">
    <property type="entry name" value="HTH-TYPE TRANSCRIPTIONAL REPRESSOR BDCR"/>
    <property type="match status" value="1"/>
</dbReference>
<sequence>MSRKSASARREEILAATIDEIETTGLRALRVADVAARLGLSPSLVIYHFQTKEALVAAAFAHAGENDLVLAREIAGDDEPATERLTRLLTWYLPSGSTRSWTIWMDAWSSALFDEQIRSTLTVLDEEWHAVFAGVIRDGVGTGEFAVDDSAGDDGDDSGNGDGDPVDVNPDEAIPGDGDSGDAITVAATRILAFLDGLSVRLLVRGGEVERATMIGWVTDFADSLLGRGED</sequence>
<feature type="region of interest" description="Disordered" evidence="6">
    <location>
        <begin position="147"/>
        <end position="180"/>
    </location>
</feature>
<dbReference type="RefSeq" id="WP_342037592.1">
    <property type="nucleotide sequence ID" value="NZ_BAABBK010000004.1"/>
</dbReference>
<reference evidence="8 9" key="1">
    <citation type="submission" date="2024-02" db="EMBL/GenBank/DDBJ databases">
        <title>Characterization of antibiotic resistant novel bacterial strains and their environmental applications.</title>
        <authorList>
            <person name="Manzoor S."/>
            <person name="Abbas S."/>
            <person name="Arshad M."/>
            <person name="Li W.J."/>
            <person name="Ahmed I."/>
        </authorList>
    </citation>
    <scope>NUCLEOTIDE SEQUENCE [LARGE SCALE GENOMIC DNA]</scope>
    <source>
        <strain evidence="8 9">KACC 15558</strain>
    </source>
</reference>
<evidence type="ECO:0000313" key="8">
    <source>
        <dbReference type="EMBL" id="GAA5340146.1"/>
    </source>
</evidence>
<dbReference type="InterPro" id="IPR039538">
    <property type="entry name" value="BetI_C"/>
</dbReference>
<dbReference type="Proteomes" id="UP001498935">
    <property type="component" value="Unassembled WGS sequence"/>
</dbReference>
<dbReference type="SUPFAM" id="SSF46689">
    <property type="entry name" value="Homeodomain-like"/>
    <property type="match status" value="1"/>
</dbReference>
<keyword evidence="1" id="KW-0678">Repressor</keyword>
<keyword evidence="4" id="KW-0804">Transcription</keyword>
<feature type="DNA-binding region" description="H-T-H motif" evidence="5">
    <location>
        <begin position="30"/>
        <end position="49"/>
    </location>
</feature>